<dbReference type="EMBL" id="CP073249">
    <property type="protein sequence ID" value="QUF05232.1"/>
    <property type="molecule type" value="Genomic_DNA"/>
</dbReference>
<name>A0AA45L8J9_9PSEU</name>
<evidence type="ECO:0000313" key="1">
    <source>
        <dbReference type="EMBL" id="QUF05232.1"/>
    </source>
</evidence>
<dbReference type="AlphaFoldDB" id="A0AA45L8J9"/>
<dbReference type="Proteomes" id="UP000677152">
    <property type="component" value="Chromosome"/>
</dbReference>
<proteinExistence type="predicted"/>
<organism evidence="1 2">
    <name type="scientific">Actinosynnema pretiosum subsp. pretiosum</name>
    <dbReference type="NCBI Taxonomy" id="103721"/>
    <lineage>
        <taxon>Bacteria</taxon>
        <taxon>Bacillati</taxon>
        <taxon>Actinomycetota</taxon>
        <taxon>Actinomycetes</taxon>
        <taxon>Pseudonocardiales</taxon>
        <taxon>Pseudonocardiaceae</taxon>
        <taxon>Actinosynnema</taxon>
    </lineage>
</organism>
<evidence type="ECO:0000313" key="2">
    <source>
        <dbReference type="Proteomes" id="UP000677152"/>
    </source>
</evidence>
<gene>
    <name evidence="1" type="ORF">KCV87_03720</name>
</gene>
<sequence length="262" mass="29694">MINTLVPIPQELRLLDLLPDPVVSTSSLAAMLGITVEETAQHARDWVNQGVLVLTQPSWTELHPNITHPEFTSSRYRLAGRHRAQETDQAQALLRWAVQQEFPQELERLGRYLHRRTLAAGKLLGDLREVFVDGFEVGAKPLFDNALAAYKWLIVHRREVVAVQRTAALVGGYRQEVLDIGAALWSVTLLNERWSWRCATPIPTADRGHWPKRTVSWDGWRRARATRGPCCGTVFGRWKPTRRAGCRKPRWQAGLSGCRAPT</sequence>
<protein>
    <submittedName>
        <fullName evidence="1">Uncharacterized protein</fullName>
    </submittedName>
</protein>
<reference evidence="1" key="1">
    <citation type="submission" date="2021-04" db="EMBL/GenBank/DDBJ databases">
        <title>Genomic sequence of Actinosynnema pretiosum subsp. pretiosum ATCC 31280 (C-14919).</title>
        <authorList>
            <person name="Bai L."/>
            <person name="Wang X."/>
            <person name="Xiao Y."/>
        </authorList>
    </citation>
    <scope>NUCLEOTIDE SEQUENCE</scope>
    <source>
        <strain evidence="1">ATCC 31280</strain>
    </source>
</reference>
<accession>A0AA45L8J9</accession>